<dbReference type="RefSeq" id="XP_019913258.1">
    <property type="nucleotide sequence ID" value="XM_020057619.1"/>
</dbReference>
<dbReference type="Gene3D" id="3.40.50.150">
    <property type="entry name" value="Vaccinia Virus protein VP39"/>
    <property type="match status" value="1"/>
</dbReference>
<proteinExistence type="inferred from homology"/>
<dbReference type="Pfam" id="PF01135">
    <property type="entry name" value="PCMT"/>
    <property type="match status" value="1"/>
</dbReference>
<name>A0A1B1DUW5_9APIC</name>
<dbReference type="VEuPathDB" id="PlasmoDB:PCOAH_00008090"/>
<reference evidence="9" key="1">
    <citation type="submission" date="2016-06" db="EMBL/GenBank/DDBJ databases">
        <title>First high quality genome sequence of Plasmodium coatneyi using continuous long reads from single molecule, real-time sequencing.</title>
        <authorList>
            <person name="Chien J.-T."/>
            <person name="Pakala S.B."/>
            <person name="Geraldo J.A."/>
            <person name="Lapp S.A."/>
            <person name="Barnwell J.W."/>
            <person name="Kissinger J.C."/>
            <person name="Galinski M.R."/>
            <person name="Humphrey J.C."/>
        </authorList>
    </citation>
    <scope>NUCLEOTIDE SEQUENCE [LARGE SCALE GENOMIC DNA]</scope>
    <source>
        <strain evidence="9">Hackeri</strain>
    </source>
</reference>
<dbReference type="Proteomes" id="UP000092716">
    <property type="component" value="Chromosome 4"/>
</dbReference>
<dbReference type="KEGG" id="pcot:PCOAH_00008090"/>
<evidence type="ECO:0000256" key="6">
    <source>
        <dbReference type="ARBA" id="ARBA00022679"/>
    </source>
</evidence>
<dbReference type="SUPFAM" id="SSF53335">
    <property type="entry name" value="S-adenosyl-L-methionine-dependent methyltransferases"/>
    <property type="match status" value="1"/>
</dbReference>
<evidence type="ECO:0000256" key="4">
    <source>
        <dbReference type="ARBA" id="ARBA00022490"/>
    </source>
</evidence>
<evidence type="ECO:0000313" key="9">
    <source>
        <dbReference type="Proteomes" id="UP000092716"/>
    </source>
</evidence>
<evidence type="ECO:0000256" key="2">
    <source>
        <dbReference type="ARBA" id="ARBA00005369"/>
    </source>
</evidence>
<dbReference type="PANTHER" id="PTHR11579">
    <property type="entry name" value="PROTEIN-L-ISOASPARTATE O-METHYLTRANSFERASE"/>
    <property type="match status" value="1"/>
</dbReference>
<dbReference type="EMBL" id="CP016242">
    <property type="protein sequence ID" value="ANQ06563.1"/>
    <property type="molecule type" value="Genomic_DNA"/>
</dbReference>
<evidence type="ECO:0000256" key="5">
    <source>
        <dbReference type="ARBA" id="ARBA00022603"/>
    </source>
</evidence>
<dbReference type="OrthoDB" id="73890at2759"/>
<protein>
    <recommendedName>
        <fullName evidence="3">protein-L-isoaspartate(D-aspartate) O-methyltransferase</fullName>
        <ecNumber evidence="3">2.1.1.77</ecNumber>
    </recommendedName>
</protein>
<dbReference type="InterPro" id="IPR000682">
    <property type="entry name" value="PCMT"/>
</dbReference>
<keyword evidence="7" id="KW-0949">S-adenosyl-L-methionine</keyword>
<keyword evidence="6 8" id="KW-0808">Transferase</keyword>
<dbReference type="AlphaFoldDB" id="A0A1B1DUW5"/>
<sequence>MHCSVLNLLIYKTLLCKPIHTSKKLTSEVKATKVFFCQPLCNERKLFSQKLNLSRDNYFTKRRSAKNTQTRNMYTLAEKNHKSLIDSLKDRGIIDDDDVYETMLQVDRGKYIKEKPYVDMPVYISHGVTISSPHMHALSLKRLMDVLKPGSRAMDVGSGSGYITVCMAMRTKVLENKDSFVIGLERVKDVANFSIENIRRDKPELLHLDNFKIIHKNIYQVSEQEKEQLGLFDAIHVGASASELPEILIDLLAENGKLIIPLDEGYTQVLYEITKNNGKIVKDRLFEVCFVNLKKN</sequence>
<dbReference type="GO" id="GO:0004719">
    <property type="term" value="F:protein-L-isoaspartate (D-aspartate) O-methyltransferase activity"/>
    <property type="evidence" value="ECO:0007669"/>
    <property type="project" value="UniProtKB-EC"/>
</dbReference>
<dbReference type="GeneID" id="30907532"/>
<comment type="subcellular location">
    <subcellularLocation>
        <location evidence="1">Cytoplasm</location>
    </subcellularLocation>
</comment>
<keyword evidence="9" id="KW-1185">Reference proteome</keyword>
<evidence type="ECO:0000256" key="1">
    <source>
        <dbReference type="ARBA" id="ARBA00004496"/>
    </source>
</evidence>
<comment type="similarity">
    <text evidence="2">Belongs to the methyltransferase superfamily. L-isoaspartyl/D-aspartyl protein methyltransferase family.</text>
</comment>
<gene>
    <name evidence="8" type="ORF">PCOAH_00008090</name>
</gene>
<dbReference type="EC" id="2.1.1.77" evidence="3"/>
<dbReference type="PANTHER" id="PTHR11579:SF0">
    <property type="entry name" value="PROTEIN-L-ISOASPARTATE(D-ASPARTATE) O-METHYLTRANSFERASE"/>
    <property type="match status" value="1"/>
</dbReference>
<evidence type="ECO:0000313" key="8">
    <source>
        <dbReference type="EMBL" id="ANQ06563.1"/>
    </source>
</evidence>
<dbReference type="GO" id="GO:0005737">
    <property type="term" value="C:cytoplasm"/>
    <property type="evidence" value="ECO:0007669"/>
    <property type="project" value="UniProtKB-SubCell"/>
</dbReference>
<accession>A0A1B1DUW5</accession>
<dbReference type="InterPro" id="IPR029063">
    <property type="entry name" value="SAM-dependent_MTases_sf"/>
</dbReference>
<dbReference type="GO" id="GO:0032259">
    <property type="term" value="P:methylation"/>
    <property type="evidence" value="ECO:0007669"/>
    <property type="project" value="UniProtKB-KW"/>
</dbReference>
<dbReference type="CDD" id="cd02440">
    <property type="entry name" value="AdoMet_MTases"/>
    <property type="match status" value="1"/>
</dbReference>
<organism evidence="8 9">
    <name type="scientific">Plasmodium coatneyi</name>
    <dbReference type="NCBI Taxonomy" id="208452"/>
    <lineage>
        <taxon>Eukaryota</taxon>
        <taxon>Sar</taxon>
        <taxon>Alveolata</taxon>
        <taxon>Apicomplexa</taxon>
        <taxon>Aconoidasida</taxon>
        <taxon>Haemosporida</taxon>
        <taxon>Plasmodiidae</taxon>
        <taxon>Plasmodium</taxon>
    </lineage>
</organism>
<keyword evidence="5 8" id="KW-0489">Methyltransferase</keyword>
<keyword evidence="4" id="KW-0963">Cytoplasm</keyword>
<evidence type="ECO:0000256" key="7">
    <source>
        <dbReference type="ARBA" id="ARBA00022691"/>
    </source>
</evidence>
<evidence type="ECO:0000256" key="3">
    <source>
        <dbReference type="ARBA" id="ARBA00011890"/>
    </source>
</evidence>